<evidence type="ECO:0000313" key="2">
    <source>
        <dbReference type="Proteomes" id="UP000784294"/>
    </source>
</evidence>
<dbReference type="AlphaFoldDB" id="A0A448X465"/>
<proteinExistence type="predicted"/>
<evidence type="ECO:0000313" key="1">
    <source>
        <dbReference type="EMBL" id="VEL27605.1"/>
    </source>
</evidence>
<dbReference type="EMBL" id="CAAALY010088417">
    <property type="protein sequence ID" value="VEL27605.1"/>
    <property type="molecule type" value="Genomic_DNA"/>
</dbReference>
<reference evidence="1" key="1">
    <citation type="submission" date="2018-11" db="EMBL/GenBank/DDBJ databases">
        <authorList>
            <consortium name="Pathogen Informatics"/>
        </authorList>
    </citation>
    <scope>NUCLEOTIDE SEQUENCE</scope>
</reference>
<keyword evidence="2" id="KW-1185">Reference proteome</keyword>
<sequence length="144" mass="15408">MISVPFGPSIEGHSDPVALARRLDVKSTNRVPAEGHRDLVGSNALSAPVLPLTSASGPLTTTGHSTVAEVFTSNISSTLPAQIGSNQPQTAVVTEIRTNEKNTSVNCRTALLQRPWAGRLLAAARVFQQREKEDDAQVCHWLIC</sequence>
<protein>
    <submittedName>
        <fullName evidence="1">Uncharacterized protein</fullName>
    </submittedName>
</protein>
<gene>
    <name evidence="1" type="ORF">PXEA_LOCUS21045</name>
</gene>
<dbReference type="Proteomes" id="UP000784294">
    <property type="component" value="Unassembled WGS sequence"/>
</dbReference>
<accession>A0A448X465</accession>
<name>A0A448X465_9PLAT</name>
<organism evidence="1 2">
    <name type="scientific">Protopolystoma xenopodis</name>
    <dbReference type="NCBI Taxonomy" id="117903"/>
    <lineage>
        <taxon>Eukaryota</taxon>
        <taxon>Metazoa</taxon>
        <taxon>Spiralia</taxon>
        <taxon>Lophotrochozoa</taxon>
        <taxon>Platyhelminthes</taxon>
        <taxon>Monogenea</taxon>
        <taxon>Polyopisthocotylea</taxon>
        <taxon>Polystomatidea</taxon>
        <taxon>Polystomatidae</taxon>
        <taxon>Protopolystoma</taxon>
    </lineage>
</organism>
<comment type="caution">
    <text evidence="1">The sequence shown here is derived from an EMBL/GenBank/DDBJ whole genome shotgun (WGS) entry which is preliminary data.</text>
</comment>